<keyword evidence="4" id="KW-0456">Lyase</keyword>
<evidence type="ECO:0000256" key="2">
    <source>
        <dbReference type="ARBA" id="ARBA00006906"/>
    </source>
</evidence>
<dbReference type="PROSITE" id="PS00160">
    <property type="entry name" value="ALDOLASE_KDPG_KHG_2"/>
    <property type="match status" value="1"/>
</dbReference>
<dbReference type="AlphaFoldDB" id="S3K2I2"/>
<dbReference type="EMBL" id="ATFF01000002">
    <property type="protein sequence ID" value="EPF32448.1"/>
    <property type="molecule type" value="Genomic_DNA"/>
</dbReference>
<dbReference type="PANTHER" id="PTHR30246:SF1">
    <property type="entry name" value="2-DEHYDRO-3-DEOXY-6-PHOSPHOGALACTONATE ALDOLASE-RELATED"/>
    <property type="match status" value="1"/>
</dbReference>
<dbReference type="HOGENOM" id="CLU_077795_1_1_12"/>
<dbReference type="PANTHER" id="PTHR30246">
    <property type="entry name" value="2-KETO-3-DEOXY-6-PHOSPHOGLUCONATE ALDOLASE"/>
    <property type="match status" value="1"/>
</dbReference>
<evidence type="ECO:0000313" key="6">
    <source>
        <dbReference type="EMBL" id="EPF32448.1"/>
    </source>
</evidence>
<dbReference type="GO" id="GO:0016829">
    <property type="term" value="F:lyase activity"/>
    <property type="evidence" value="ECO:0007669"/>
    <property type="project" value="UniProtKB-KW"/>
</dbReference>
<evidence type="ECO:0000256" key="1">
    <source>
        <dbReference type="ARBA" id="ARBA00004761"/>
    </source>
</evidence>
<comment type="pathway">
    <text evidence="1">Carbohydrate acid metabolism.</text>
</comment>
<dbReference type="NCBIfam" id="TIGR01182">
    <property type="entry name" value="eda"/>
    <property type="match status" value="1"/>
</dbReference>
<evidence type="ECO:0000256" key="5">
    <source>
        <dbReference type="ARBA" id="ARBA00023277"/>
    </source>
</evidence>
<accession>S3K2I2</accession>
<dbReference type="InterPro" id="IPR013785">
    <property type="entry name" value="Aldolase_TIM"/>
</dbReference>
<comment type="similarity">
    <text evidence="2">Belongs to the KHG/KDPG aldolase family.</text>
</comment>
<comment type="caution">
    <text evidence="6">The sequence shown here is derived from an EMBL/GenBank/DDBJ whole genome shotgun (WGS) entry which is preliminary data.</text>
</comment>
<dbReference type="Gene3D" id="3.20.20.70">
    <property type="entry name" value="Aldolase class I"/>
    <property type="match status" value="1"/>
</dbReference>
<evidence type="ECO:0000313" key="7">
    <source>
        <dbReference type="Proteomes" id="UP000014541"/>
    </source>
</evidence>
<organism evidence="6 7">
    <name type="scientific">Treponema maltophilum ATCC 51939</name>
    <dbReference type="NCBI Taxonomy" id="1125699"/>
    <lineage>
        <taxon>Bacteria</taxon>
        <taxon>Pseudomonadati</taxon>
        <taxon>Spirochaetota</taxon>
        <taxon>Spirochaetia</taxon>
        <taxon>Spirochaetales</taxon>
        <taxon>Treponemataceae</taxon>
        <taxon>Treponema</taxon>
    </lineage>
</organism>
<comment type="subunit">
    <text evidence="3">Homotrimer.</text>
</comment>
<keyword evidence="7" id="KW-1185">Reference proteome</keyword>
<dbReference type="Proteomes" id="UP000014541">
    <property type="component" value="Unassembled WGS sequence"/>
</dbReference>
<protein>
    <submittedName>
        <fullName evidence="6">2-dehydro-3-deoxyphosphogluconate aldolase/4-hydroxy-2-oxoglutarate aldolase</fullName>
    </submittedName>
</protein>
<dbReference type="STRING" id="1125699.HMPREF9194_00447"/>
<dbReference type="Pfam" id="PF01081">
    <property type="entry name" value="Aldolase"/>
    <property type="match status" value="1"/>
</dbReference>
<keyword evidence="5" id="KW-0119">Carbohydrate metabolism</keyword>
<dbReference type="CDD" id="cd00452">
    <property type="entry name" value="KDPG_aldolase"/>
    <property type="match status" value="1"/>
</dbReference>
<evidence type="ECO:0000256" key="4">
    <source>
        <dbReference type="ARBA" id="ARBA00023239"/>
    </source>
</evidence>
<dbReference type="SUPFAM" id="SSF51569">
    <property type="entry name" value="Aldolase"/>
    <property type="match status" value="1"/>
</dbReference>
<gene>
    <name evidence="6" type="ORF">HMPREF9194_00447</name>
</gene>
<reference evidence="6 7" key="1">
    <citation type="submission" date="2013-04" db="EMBL/GenBank/DDBJ databases">
        <title>The Genome Sequence of Treponema maltophilum ATCC 51939.</title>
        <authorList>
            <consortium name="The Broad Institute Genomics Platform"/>
            <person name="Earl A."/>
            <person name="Ward D."/>
            <person name="Feldgarden M."/>
            <person name="Gevers D."/>
            <person name="Leonetti C."/>
            <person name="Blanton J.M."/>
            <person name="Dewhirst F.E."/>
            <person name="Izard J."/>
            <person name="Walker B."/>
            <person name="Young S."/>
            <person name="Zeng Q."/>
            <person name="Gargeya S."/>
            <person name="Fitzgerald M."/>
            <person name="Haas B."/>
            <person name="Abouelleil A."/>
            <person name="Allen A.W."/>
            <person name="Alvarado L."/>
            <person name="Arachchi H.M."/>
            <person name="Berlin A.M."/>
            <person name="Chapman S.B."/>
            <person name="Gainer-Dewar J."/>
            <person name="Goldberg J."/>
            <person name="Griggs A."/>
            <person name="Gujja S."/>
            <person name="Hansen M."/>
            <person name="Howarth C."/>
            <person name="Imamovic A."/>
            <person name="Ireland A."/>
            <person name="Larimer J."/>
            <person name="McCowan C."/>
            <person name="Murphy C."/>
            <person name="Pearson M."/>
            <person name="Poon T.W."/>
            <person name="Priest M."/>
            <person name="Roberts A."/>
            <person name="Saif S."/>
            <person name="Shea T."/>
            <person name="Sisk P."/>
            <person name="Sykes S."/>
            <person name="Wortman J."/>
            <person name="Nusbaum C."/>
            <person name="Birren B."/>
        </authorList>
    </citation>
    <scope>NUCLEOTIDE SEQUENCE [LARGE SCALE GENOMIC DNA]</scope>
    <source>
        <strain evidence="6 7">ATCC 51939</strain>
    </source>
</reference>
<evidence type="ECO:0000256" key="3">
    <source>
        <dbReference type="ARBA" id="ARBA00011233"/>
    </source>
</evidence>
<dbReference type="eggNOG" id="COG0800">
    <property type="taxonomic scope" value="Bacteria"/>
</dbReference>
<dbReference type="PATRIC" id="fig|1125699.3.peg.455"/>
<name>S3K2I2_TREMA</name>
<sequence length="221" mass="23548">MKPVMDESIQQKIARNGIVAVLEIDSEKDAVPVAQALVAGGVTAIELALRTEAAEPSISLIKKEVPDMMIGIGTVILPGQASRVKERGAVFAVSPGLNEAIVREAQNCGLPFAPGVSTATEIEAAYALGCTFLKFFPAAPLGGVSYLKSVSAPYKHLGLRYFPLGGISEDNMTEYASLAQVSAVGGTWIASRDLIQKKDWAEIERRAARAVDLWNKARLSH</sequence>
<dbReference type="OrthoDB" id="9802667at2"/>
<dbReference type="InterPro" id="IPR031338">
    <property type="entry name" value="KDPG/KHG_AS_2"/>
</dbReference>
<proteinExistence type="inferred from homology"/>
<dbReference type="InterPro" id="IPR000887">
    <property type="entry name" value="Aldlse_KDPG_KHG"/>
</dbReference>
<dbReference type="RefSeq" id="WP_016524745.1">
    <property type="nucleotide sequence ID" value="NZ_KE332518.1"/>
</dbReference>